<evidence type="ECO:0000256" key="1">
    <source>
        <dbReference type="SAM" id="MobiDB-lite"/>
    </source>
</evidence>
<feature type="transmembrane region" description="Helical" evidence="2">
    <location>
        <begin position="12"/>
        <end position="28"/>
    </location>
</feature>
<evidence type="ECO:0000313" key="4">
    <source>
        <dbReference type="RefSeq" id="XP_031415913.1"/>
    </source>
</evidence>
<feature type="region of interest" description="Disordered" evidence="1">
    <location>
        <begin position="239"/>
        <end position="263"/>
    </location>
</feature>
<dbReference type="PANTHER" id="PTHR38706:SF2">
    <property type="match status" value="1"/>
</dbReference>
<gene>
    <name evidence="4" type="primary">LOC116218416</name>
</gene>
<evidence type="ECO:0000313" key="3">
    <source>
        <dbReference type="Proteomes" id="UP000515152"/>
    </source>
</evidence>
<evidence type="ECO:0000256" key="2">
    <source>
        <dbReference type="SAM" id="Phobius"/>
    </source>
</evidence>
<reference evidence="4" key="1">
    <citation type="submission" date="2025-08" db="UniProtKB">
        <authorList>
            <consortium name="RefSeq"/>
        </authorList>
    </citation>
    <scope>IDENTIFICATION</scope>
</reference>
<protein>
    <submittedName>
        <fullName evidence="4">Uncharacterized protein LOC116218416</fullName>
    </submittedName>
</protein>
<accession>A0A6P8EIR8</accession>
<proteinExistence type="predicted"/>
<keyword evidence="3" id="KW-1185">Reference proteome</keyword>
<dbReference type="AlphaFoldDB" id="A0A6P8EIR8"/>
<keyword evidence="2" id="KW-1133">Transmembrane helix</keyword>
<feature type="transmembrane region" description="Helical" evidence="2">
    <location>
        <begin position="273"/>
        <end position="296"/>
    </location>
</feature>
<dbReference type="OrthoDB" id="8446997at2759"/>
<name>A0A6P8EIR8_CLUHA</name>
<dbReference type="Proteomes" id="UP000515152">
    <property type="component" value="Chromosome 22"/>
</dbReference>
<keyword evidence="2" id="KW-0472">Membrane</keyword>
<dbReference type="RefSeq" id="XP_031415913.1">
    <property type="nucleotide sequence ID" value="XM_031560053.2"/>
</dbReference>
<organism evidence="3 4">
    <name type="scientific">Clupea harengus</name>
    <name type="common">Atlantic herring</name>
    <dbReference type="NCBI Taxonomy" id="7950"/>
    <lineage>
        <taxon>Eukaryota</taxon>
        <taxon>Metazoa</taxon>
        <taxon>Chordata</taxon>
        <taxon>Craniata</taxon>
        <taxon>Vertebrata</taxon>
        <taxon>Euteleostomi</taxon>
        <taxon>Actinopterygii</taxon>
        <taxon>Neopterygii</taxon>
        <taxon>Teleostei</taxon>
        <taxon>Clupei</taxon>
        <taxon>Clupeiformes</taxon>
        <taxon>Clupeoidei</taxon>
        <taxon>Clupeidae</taxon>
        <taxon>Clupea</taxon>
    </lineage>
</organism>
<dbReference type="GeneID" id="116218416"/>
<dbReference type="PANTHER" id="PTHR38706">
    <property type="entry name" value="SI:CH211-198C19.1-RELATED"/>
    <property type="match status" value="1"/>
</dbReference>
<dbReference type="KEGG" id="char:116218416"/>
<keyword evidence="2" id="KW-0812">Transmembrane</keyword>
<sequence length="299" mass="34710">MISFYHMYKVQWNISATFCGFAVGLTYRDKIYPQKKKTMVQLQSKHGAKLHTLEELRKSGFGRPSPRHGLKLLYWFVNNCLELDFHDNMLAQCHPERGDYGFHHFGNFEEILPLLAPNSRETYYDVGNLNPERYPEALDLPNYVREKYGVARNYQESNKDRIIIRYKSPNLILKVYITQHHAEGFDADRTHLLSCNLIENIKHLDLDLGTFLIQTGFTTSLRFLPVLYDLISPTQPLNSITENRPQSMPHRRENIQDPEQGLSLPAPRRTRKLCILGGIFSLILLVIVIVAVLYFLGIF</sequence>